<dbReference type="Proteomes" id="UP000683925">
    <property type="component" value="Unassembled WGS sequence"/>
</dbReference>
<keyword evidence="1" id="KW-0175">Coiled coil</keyword>
<evidence type="ECO:0000313" key="3">
    <source>
        <dbReference type="Proteomes" id="UP000683925"/>
    </source>
</evidence>
<evidence type="ECO:0000256" key="1">
    <source>
        <dbReference type="SAM" id="Coils"/>
    </source>
</evidence>
<proteinExistence type="predicted"/>
<feature type="coiled-coil region" evidence="1">
    <location>
        <begin position="511"/>
        <end position="558"/>
    </location>
</feature>
<keyword evidence="3" id="KW-1185">Reference proteome</keyword>
<organism evidence="2 3">
    <name type="scientific">Paramecium octaurelia</name>
    <dbReference type="NCBI Taxonomy" id="43137"/>
    <lineage>
        <taxon>Eukaryota</taxon>
        <taxon>Sar</taxon>
        <taxon>Alveolata</taxon>
        <taxon>Ciliophora</taxon>
        <taxon>Intramacronucleata</taxon>
        <taxon>Oligohymenophorea</taxon>
        <taxon>Peniculida</taxon>
        <taxon>Parameciidae</taxon>
        <taxon>Paramecium</taxon>
    </lineage>
</organism>
<dbReference type="EMBL" id="CAJJDP010000005">
    <property type="protein sequence ID" value="CAD8135690.1"/>
    <property type="molecule type" value="Genomic_DNA"/>
</dbReference>
<dbReference type="OrthoDB" id="10352500at2759"/>
<name>A0A8S1S8K0_PAROT</name>
<gene>
    <name evidence="2" type="ORF">POCTA_138.1.T0060518</name>
</gene>
<evidence type="ECO:0000313" key="2">
    <source>
        <dbReference type="EMBL" id="CAD8135690.1"/>
    </source>
</evidence>
<dbReference type="OMA" id="EIICAIN"/>
<protein>
    <submittedName>
        <fullName evidence="2">Uncharacterized protein</fullName>
    </submittedName>
</protein>
<reference evidence="2" key="1">
    <citation type="submission" date="2021-01" db="EMBL/GenBank/DDBJ databases">
        <authorList>
            <consortium name="Genoscope - CEA"/>
            <person name="William W."/>
        </authorList>
    </citation>
    <scope>NUCLEOTIDE SEQUENCE</scope>
</reference>
<accession>A0A8S1S8K0</accession>
<sequence length="895" mass="106593">MVFLSLRGIYTGMELGGGCGSWKINPLKSGFLKSDQELYIFFNKFNFYVEKICTKAVVAADQSESQEIMMALQWFIFQEENIYNLNKNDEGVVKSYDLILEGIRKLLKSCLIYIRTNSFKCLYILQITASLSKIIFSFHVLNEKRFMRCDLQQEFLDISDELKQQMQIEKNDLIQNEMEVYLFLTKTSFEIQPNNRNEKQKILSGCLQGIIDSIIQMRPNEKLLESLFQGACHFQKLYEVSNNRKQFEVYFQIDMLQWEIISYFKNDKFQHLDEILLQVEQIYDKIVKNSNLWQYHYLWVQMIGKILYYNPHLTKKKLSQLINSFNFGLNPDQIWNECKRKGLLIQMNHSNDQAVIQLNQLQNNKLSQIERKILETCFKEWEMFLLLKDFLINEQYQNNSYTFGSYLKNSLFIEGKQLQKNEIICAINNIKTFQGFLVSNKLLTLTKQNDEKLEEVIKILRNFMKNKQYNKSTKLKISLQQLKKIIQKLEEYFQIIQDIIKILSLNQGRLIKKSENENDKYKGNLEEINKLQIKKELLELYILEVQNANGENDQERRNLIFEELKQVDFNKSKIQGDVQKLIQIYQKEIQKLEIDEFQKDLSQYFQNLVNKLGQFYENKCQEIQNSFSEFNLHLKEIMIMMYQIEAVPKIVELEKIKKSFADKHLLEFVENLRLKILKLKLKLVSSKNSFQLILEKGEPEKLINLSKLINIDEFLLNVIEDFPKKIMRENVHLNILADELSNIEITEEIFEFKLSKQKGIIKYILFKQREDLELIEKEFGELFIKESPSQLSMLKIKKICNELKHEVEAFLKKANDKKLNSSEMKLETEKFEIFLSQLNQIEDFRKCLQIQNWNPKNRNCDSNLGKFWMPRQGDYKNVNQLRANPITNYNRLNKL</sequence>
<dbReference type="AlphaFoldDB" id="A0A8S1S8K0"/>
<comment type="caution">
    <text evidence="2">The sequence shown here is derived from an EMBL/GenBank/DDBJ whole genome shotgun (WGS) entry which is preliminary data.</text>
</comment>